<evidence type="ECO:0000256" key="3">
    <source>
        <dbReference type="ARBA" id="ARBA00023133"/>
    </source>
</evidence>
<evidence type="ECO:0000256" key="8">
    <source>
        <dbReference type="RuleBase" id="RU000607"/>
    </source>
</evidence>
<keyword evidence="2 7" id="KW-0408">Iron</keyword>
<accession>A0A1M5W1L6</accession>
<dbReference type="FunFam" id="3.40.50.1400:FF:000006">
    <property type="entry name" value="Ferrochelatase"/>
    <property type="match status" value="1"/>
</dbReference>
<dbReference type="GO" id="GO:0046872">
    <property type="term" value="F:metal ion binding"/>
    <property type="evidence" value="ECO:0007669"/>
    <property type="project" value="UniProtKB-KW"/>
</dbReference>
<evidence type="ECO:0000256" key="5">
    <source>
        <dbReference type="ARBA" id="ARBA00023244"/>
    </source>
</evidence>
<dbReference type="RefSeq" id="WP_073375751.1">
    <property type="nucleotide sequence ID" value="NZ_FQXS01000010.1"/>
</dbReference>
<dbReference type="Pfam" id="PF00762">
    <property type="entry name" value="Ferrochelatase"/>
    <property type="match status" value="1"/>
</dbReference>
<dbReference type="EMBL" id="FQXS01000010">
    <property type="protein sequence ID" value="SHH81469.1"/>
    <property type="molecule type" value="Genomic_DNA"/>
</dbReference>
<protein>
    <recommendedName>
        <fullName evidence="7 8">Ferrochelatase</fullName>
        <ecNumber evidence="7 8">4.98.1.1</ecNumber>
    </recommendedName>
    <alternativeName>
        <fullName evidence="7">Heme synthase</fullName>
    </alternativeName>
    <alternativeName>
        <fullName evidence="7">Protoheme ferro-lyase</fullName>
    </alternativeName>
</protein>
<evidence type="ECO:0000256" key="6">
    <source>
        <dbReference type="ARBA" id="ARBA00024536"/>
    </source>
</evidence>
<comment type="catalytic activity">
    <reaction evidence="6">
        <text>Fe-coproporphyrin III + 2 H(+) = coproporphyrin III + Fe(2+)</text>
        <dbReference type="Rhea" id="RHEA:49572"/>
        <dbReference type="ChEBI" id="CHEBI:15378"/>
        <dbReference type="ChEBI" id="CHEBI:29033"/>
        <dbReference type="ChEBI" id="CHEBI:68438"/>
        <dbReference type="ChEBI" id="CHEBI:131725"/>
        <dbReference type="EC" id="4.99.1.9"/>
    </reaction>
    <physiologicalReaction direction="right-to-left" evidence="6">
        <dbReference type="Rhea" id="RHEA:49574"/>
    </physiologicalReaction>
</comment>
<dbReference type="InterPro" id="IPR033644">
    <property type="entry name" value="Ferrochelatase_C"/>
</dbReference>
<comment type="catalytic activity">
    <reaction evidence="7 8">
        <text>heme b + 2 H(+) = protoporphyrin IX + Fe(2+)</text>
        <dbReference type="Rhea" id="RHEA:22584"/>
        <dbReference type="ChEBI" id="CHEBI:15378"/>
        <dbReference type="ChEBI" id="CHEBI:29033"/>
        <dbReference type="ChEBI" id="CHEBI:57306"/>
        <dbReference type="ChEBI" id="CHEBI:60344"/>
        <dbReference type="EC" id="4.98.1.1"/>
    </reaction>
</comment>
<keyword evidence="3 7" id="KW-0350">Heme biosynthesis</keyword>
<keyword evidence="5 7" id="KW-0627">Porphyrin biosynthesis</keyword>
<name>A0A1M5W1L6_9BACT</name>
<evidence type="ECO:0000313" key="9">
    <source>
        <dbReference type="EMBL" id="SHH81469.1"/>
    </source>
</evidence>
<dbReference type="STRING" id="1121409.SAMN02745124_02037"/>
<dbReference type="InterPro" id="IPR033659">
    <property type="entry name" value="Ferrochelatase_N"/>
</dbReference>
<evidence type="ECO:0000256" key="1">
    <source>
        <dbReference type="ARBA" id="ARBA00007718"/>
    </source>
</evidence>
<dbReference type="InterPro" id="IPR019772">
    <property type="entry name" value="Ferrochelatase_AS"/>
</dbReference>
<dbReference type="AlphaFoldDB" id="A0A1M5W1L6"/>
<evidence type="ECO:0000256" key="2">
    <source>
        <dbReference type="ARBA" id="ARBA00023004"/>
    </source>
</evidence>
<evidence type="ECO:0000256" key="4">
    <source>
        <dbReference type="ARBA" id="ARBA00023239"/>
    </source>
</evidence>
<dbReference type="InterPro" id="IPR001015">
    <property type="entry name" value="Ferrochelatase"/>
</dbReference>
<keyword evidence="7 8" id="KW-0963">Cytoplasm</keyword>
<dbReference type="Proteomes" id="UP000184139">
    <property type="component" value="Unassembled WGS sequence"/>
</dbReference>
<dbReference type="HAMAP" id="MF_00323">
    <property type="entry name" value="Ferrochelatase"/>
    <property type="match status" value="1"/>
</dbReference>
<dbReference type="GO" id="GO:0005737">
    <property type="term" value="C:cytoplasm"/>
    <property type="evidence" value="ECO:0007669"/>
    <property type="project" value="UniProtKB-SubCell"/>
</dbReference>
<comment type="subcellular location">
    <subcellularLocation>
        <location evidence="7 8">Cytoplasm</location>
    </subcellularLocation>
</comment>
<dbReference type="SUPFAM" id="SSF53800">
    <property type="entry name" value="Chelatase"/>
    <property type="match status" value="1"/>
</dbReference>
<dbReference type="CDD" id="cd03411">
    <property type="entry name" value="Ferrochelatase_N"/>
    <property type="match status" value="1"/>
</dbReference>
<keyword evidence="7" id="KW-0479">Metal-binding</keyword>
<dbReference type="Gene3D" id="3.40.50.1400">
    <property type="match status" value="2"/>
</dbReference>
<dbReference type="GO" id="GO:0004325">
    <property type="term" value="F:ferrochelatase activity"/>
    <property type="evidence" value="ECO:0007669"/>
    <property type="project" value="UniProtKB-UniRule"/>
</dbReference>
<comment type="similarity">
    <text evidence="1 7 8">Belongs to the ferrochelatase family.</text>
</comment>
<keyword evidence="10" id="KW-1185">Reference proteome</keyword>
<dbReference type="UniPathway" id="UPA00252">
    <property type="reaction ID" value="UER00325"/>
</dbReference>
<dbReference type="PANTHER" id="PTHR11108">
    <property type="entry name" value="FERROCHELATASE"/>
    <property type="match status" value="1"/>
</dbReference>
<dbReference type="PANTHER" id="PTHR11108:SF1">
    <property type="entry name" value="FERROCHELATASE, MITOCHONDRIAL"/>
    <property type="match status" value="1"/>
</dbReference>
<dbReference type="PROSITE" id="PS00534">
    <property type="entry name" value="FERROCHELATASE"/>
    <property type="match status" value="1"/>
</dbReference>
<dbReference type="OrthoDB" id="9809741at2"/>
<proteinExistence type="inferred from homology"/>
<dbReference type="GO" id="GO:0006783">
    <property type="term" value="P:heme biosynthetic process"/>
    <property type="evidence" value="ECO:0007669"/>
    <property type="project" value="UniProtKB-UniRule"/>
</dbReference>
<dbReference type="EC" id="4.98.1.1" evidence="7 8"/>
<sequence>MNQPRTGIVLLNMGGPEKQEDVRPFLYNIFSDRQIIRLGPRLLQKPLAWLIARKRAPKSAATYAQIGGGSPITSITKQQQQALQQALSGDGDFLVTTAMRYWRPFTETAVEELLAARVERIVALSLYPHYSRATTGSSLNELKSRLTRAAYSGRLVEISSWPDQADYISCLAERITAGLDLFADKPVQIVYSAHSLPVSFIEEGDPYVEHLQRTIAAVEAQTGRPGRLCYQSRSGPVEWLSPATPEMIRTLADEGCQAILMVPLSFVSDHVETLYEINIAYRALAGEYGIRLESTPGLNTTPRFIAALRNLVLDHATEG</sequence>
<reference evidence="9 10" key="1">
    <citation type="submission" date="2016-11" db="EMBL/GenBank/DDBJ databases">
        <authorList>
            <person name="Jaros S."/>
            <person name="Januszkiewicz K."/>
            <person name="Wedrychowicz H."/>
        </authorList>
    </citation>
    <scope>NUCLEOTIDE SEQUENCE [LARGE SCALE GENOMIC DNA]</scope>
    <source>
        <strain evidence="9 10">DSM 9705</strain>
    </source>
</reference>
<evidence type="ECO:0000313" key="10">
    <source>
        <dbReference type="Proteomes" id="UP000184139"/>
    </source>
</evidence>
<feature type="binding site" evidence="7">
    <location>
        <position position="194"/>
    </location>
    <ligand>
        <name>Fe(2+)</name>
        <dbReference type="ChEBI" id="CHEBI:29033"/>
    </ligand>
</feature>
<comment type="function">
    <text evidence="7 8">Catalyzes the ferrous insertion into protoporphyrin IX.</text>
</comment>
<organism evidence="9 10">
    <name type="scientific">Desulfofustis glycolicus DSM 9705</name>
    <dbReference type="NCBI Taxonomy" id="1121409"/>
    <lineage>
        <taxon>Bacteria</taxon>
        <taxon>Pseudomonadati</taxon>
        <taxon>Thermodesulfobacteriota</taxon>
        <taxon>Desulfobulbia</taxon>
        <taxon>Desulfobulbales</taxon>
        <taxon>Desulfocapsaceae</taxon>
        <taxon>Desulfofustis</taxon>
    </lineage>
</organism>
<feature type="binding site" evidence="7">
    <location>
        <position position="272"/>
    </location>
    <ligand>
        <name>Fe(2+)</name>
        <dbReference type="ChEBI" id="CHEBI:29033"/>
    </ligand>
</feature>
<gene>
    <name evidence="7" type="primary">hemH</name>
    <name evidence="9" type="ORF">SAMN02745124_02037</name>
</gene>
<keyword evidence="4 7" id="KW-0456">Lyase</keyword>
<dbReference type="CDD" id="cd00419">
    <property type="entry name" value="Ferrochelatase_C"/>
    <property type="match status" value="1"/>
</dbReference>
<comment type="pathway">
    <text evidence="7 8">Porphyrin-containing compound metabolism; protoheme biosynthesis; protoheme from protoporphyrin-IX: step 1/1.</text>
</comment>
<evidence type="ECO:0000256" key="7">
    <source>
        <dbReference type="HAMAP-Rule" id="MF_00323"/>
    </source>
</evidence>
<dbReference type="NCBIfam" id="TIGR00109">
    <property type="entry name" value="hemH"/>
    <property type="match status" value="1"/>
</dbReference>